<comment type="caution">
    <text evidence="3">The sequence shown here is derived from an EMBL/GenBank/DDBJ whole genome shotgun (WGS) entry which is preliminary data.</text>
</comment>
<sequence>MSQTIILRTGLAVEVESPASYEDANHVGHTYQVDVARLGKISAGRLPINARLLKFDKAPRDVHAPFEIDAANEINHKAAIAGVITAYKKSLHDQGLQTSYLSTVKATFFIKQDENGADRPTSYWPVTAQSIRANQIMTENTASGYLPTIVVILKANVWRNAKCSTTNELIFKDNPYDKARHFNFPPQLVGYVYGESQDIHRQIQLQELVTQLKSLELQQDTDTSKSKVDSEQDSESDDEDEYDDSCEEDAKDAEIRKINIIRFELDEEKRATEAKLYEAVQRAKNAETKLYLANEKLKESQSKVQELESELANENNYDSDDDENEFLGITWKEHCEYKVVVQELLDMDILKHKDTETFDVEAGYTLTDTFANGSEEKEHYEDIERQVSKLIEVGYLKSKDKGNGKKVIFPNPVCKAWRNDAGIYFLLKKWCTERGYRIKIDKEAGQVMMLSKSRKAKGQGVDPAVVPLESKSDDDAMETDN</sequence>
<keyword evidence="4" id="KW-1185">Reference proteome</keyword>
<dbReference type="Proteomes" id="UP001316803">
    <property type="component" value="Unassembled WGS sequence"/>
</dbReference>
<evidence type="ECO:0000256" key="2">
    <source>
        <dbReference type="SAM" id="MobiDB-lite"/>
    </source>
</evidence>
<feature type="compositionally biased region" description="Acidic residues" evidence="2">
    <location>
        <begin position="231"/>
        <end position="249"/>
    </location>
</feature>
<feature type="coiled-coil region" evidence="1">
    <location>
        <begin position="283"/>
        <end position="317"/>
    </location>
</feature>
<dbReference type="AlphaFoldDB" id="A0AAN8I5T7"/>
<dbReference type="EMBL" id="JAKLMC020000024">
    <property type="protein sequence ID" value="KAK5950826.1"/>
    <property type="molecule type" value="Genomic_DNA"/>
</dbReference>
<reference evidence="3 4" key="1">
    <citation type="submission" date="2022-12" db="EMBL/GenBank/DDBJ databases">
        <title>Genomic features and morphological characterization of a novel Knufia sp. strain isolated from spacecraft assembly facility.</title>
        <authorList>
            <person name="Teixeira M."/>
            <person name="Chander A.M."/>
            <person name="Stajich J.E."/>
            <person name="Venkateswaran K."/>
        </authorList>
    </citation>
    <scope>NUCLEOTIDE SEQUENCE [LARGE SCALE GENOMIC DNA]</scope>
    <source>
        <strain evidence="3 4">FJI-L2-BK-P2</strain>
    </source>
</reference>
<evidence type="ECO:0000313" key="3">
    <source>
        <dbReference type="EMBL" id="KAK5950826.1"/>
    </source>
</evidence>
<proteinExistence type="predicted"/>
<accession>A0AAN8I5T7</accession>
<protein>
    <submittedName>
        <fullName evidence="3">Uncharacterized protein</fullName>
    </submittedName>
</protein>
<evidence type="ECO:0000256" key="1">
    <source>
        <dbReference type="SAM" id="Coils"/>
    </source>
</evidence>
<feature type="region of interest" description="Disordered" evidence="2">
    <location>
        <begin position="452"/>
        <end position="481"/>
    </location>
</feature>
<name>A0AAN8I5T7_9EURO</name>
<organism evidence="3 4">
    <name type="scientific">Knufia fluminis</name>
    <dbReference type="NCBI Taxonomy" id="191047"/>
    <lineage>
        <taxon>Eukaryota</taxon>
        <taxon>Fungi</taxon>
        <taxon>Dikarya</taxon>
        <taxon>Ascomycota</taxon>
        <taxon>Pezizomycotina</taxon>
        <taxon>Eurotiomycetes</taxon>
        <taxon>Chaetothyriomycetidae</taxon>
        <taxon>Chaetothyriales</taxon>
        <taxon>Trichomeriaceae</taxon>
        <taxon>Knufia</taxon>
    </lineage>
</organism>
<feature type="region of interest" description="Disordered" evidence="2">
    <location>
        <begin position="219"/>
        <end position="249"/>
    </location>
</feature>
<keyword evidence="1" id="KW-0175">Coiled coil</keyword>
<gene>
    <name evidence="3" type="ORF">OHC33_008209</name>
</gene>
<evidence type="ECO:0000313" key="4">
    <source>
        <dbReference type="Proteomes" id="UP001316803"/>
    </source>
</evidence>